<proteinExistence type="inferred from homology"/>
<dbReference type="InterPro" id="IPR000023">
    <property type="entry name" value="Phosphofructokinase_dom"/>
</dbReference>
<keyword evidence="4" id="KW-0808">Transferase</keyword>
<protein>
    <submittedName>
        <fullName evidence="12">6-phosphofructokinase</fullName>
    </submittedName>
</protein>
<evidence type="ECO:0000256" key="6">
    <source>
        <dbReference type="ARBA" id="ARBA00022777"/>
    </source>
</evidence>
<dbReference type="Gene3D" id="3.40.50.450">
    <property type="match status" value="1"/>
</dbReference>
<evidence type="ECO:0000256" key="5">
    <source>
        <dbReference type="ARBA" id="ARBA00022723"/>
    </source>
</evidence>
<evidence type="ECO:0000256" key="9">
    <source>
        <dbReference type="ARBA" id="ARBA00038478"/>
    </source>
</evidence>
<evidence type="ECO:0000259" key="11">
    <source>
        <dbReference type="PROSITE" id="PS50206"/>
    </source>
</evidence>
<dbReference type="InterPro" id="IPR001763">
    <property type="entry name" value="Rhodanese-like_dom"/>
</dbReference>
<keyword evidence="8" id="KW-0324">Glycolysis</keyword>
<dbReference type="PRINTS" id="PR00476">
    <property type="entry name" value="PHFRCTKINASE"/>
</dbReference>
<evidence type="ECO:0000313" key="13">
    <source>
        <dbReference type="Proteomes" id="UP000636891"/>
    </source>
</evidence>
<comment type="caution">
    <text evidence="12">The sequence shown here is derived from an EMBL/GenBank/DDBJ whole genome shotgun (WGS) entry which is preliminary data.</text>
</comment>
<dbReference type="RefSeq" id="WP_101573320.1">
    <property type="nucleotide sequence ID" value="NZ_JACOOK010000005.1"/>
</dbReference>
<gene>
    <name evidence="12" type="ORF">H8S08_09900</name>
</gene>
<dbReference type="Proteomes" id="UP000636891">
    <property type="component" value="Unassembled WGS sequence"/>
</dbReference>
<dbReference type="InterPro" id="IPR022953">
    <property type="entry name" value="ATP_PFK"/>
</dbReference>
<dbReference type="PANTHER" id="PTHR43650">
    <property type="entry name" value="PYROPHOSPHATE--FRUCTOSE 6-PHOSPHATE 1-PHOSPHOTRANSFERASE"/>
    <property type="match status" value="1"/>
</dbReference>
<feature type="domain" description="Rhodanese" evidence="11">
    <location>
        <begin position="23"/>
        <end position="53"/>
    </location>
</feature>
<dbReference type="PANTHER" id="PTHR43650:SF1">
    <property type="entry name" value="PYROPHOSPHATE--FRUCTOSE 6-PHOSPHATE 1-PHOSPHOTRANSFERASE SUBUNIT BETA 2"/>
    <property type="match status" value="1"/>
</dbReference>
<evidence type="ECO:0000256" key="7">
    <source>
        <dbReference type="ARBA" id="ARBA00022842"/>
    </source>
</evidence>
<evidence type="ECO:0000256" key="2">
    <source>
        <dbReference type="ARBA" id="ARBA00003138"/>
    </source>
</evidence>
<dbReference type="PROSITE" id="PS50206">
    <property type="entry name" value="RHODANESE_3"/>
    <property type="match status" value="1"/>
</dbReference>
<reference evidence="12 13" key="1">
    <citation type="submission" date="2020-08" db="EMBL/GenBank/DDBJ databases">
        <title>Genome public.</title>
        <authorList>
            <person name="Liu C."/>
            <person name="Sun Q."/>
        </authorList>
    </citation>
    <scope>NUCLEOTIDE SEQUENCE [LARGE SCALE GENOMIC DNA]</scope>
    <source>
        <strain evidence="12 13">New-7</strain>
    </source>
</reference>
<dbReference type="SUPFAM" id="SSF53784">
    <property type="entry name" value="Phosphofructokinase"/>
    <property type="match status" value="1"/>
</dbReference>
<comment type="similarity">
    <text evidence="9">Belongs to the phosphofructokinase type A (PFKA) family.</text>
</comment>
<comment type="catalytic activity">
    <reaction evidence="10">
        <text>beta-D-fructose 6-phosphate + diphosphate = beta-D-fructose 1,6-bisphosphate + phosphate + H(+)</text>
        <dbReference type="Rhea" id="RHEA:13613"/>
        <dbReference type="ChEBI" id="CHEBI:15378"/>
        <dbReference type="ChEBI" id="CHEBI:32966"/>
        <dbReference type="ChEBI" id="CHEBI:33019"/>
        <dbReference type="ChEBI" id="CHEBI:43474"/>
        <dbReference type="ChEBI" id="CHEBI:57634"/>
        <dbReference type="EC" id="2.7.1.90"/>
    </reaction>
</comment>
<name>A0ABR7CNT2_9BACT</name>
<dbReference type="Gene3D" id="3.40.50.460">
    <property type="entry name" value="Phosphofructokinase domain"/>
    <property type="match status" value="1"/>
</dbReference>
<comment type="cofactor">
    <cofactor evidence="1">
        <name>Mg(2+)</name>
        <dbReference type="ChEBI" id="CHEBI:18420"/>
    </cofactor>
</comment>
<dbReference type="Pfam" id="PF00365">
    <property type="entry name" value="PFK"/>
    <property type="match status" value="1"/>
</dbReference>
<keyword evidence="7" id="KW-0460">Magnesium</keyword>
<sequence length="411" mass="45171">MDAIAILTGGGPAPGMNTVVGSVAKTFLQKGYRVLGLHGGYSALFTDTPKITEIDFLLADDIFNRGGSFLTMSRFKPSDKNFEEDFNLDLFVKNNVKLLVTVGGDDTASTANRIAKFLAAKKYPIANIHVPKTIDNDLPLPAGSPTFGYQSAKDMGSIIGRTVYTDARTSGNWFVVAAMGRSAGHLAFGIGTACHYPMIVIPEMFNKTEITVEKIVNLVVSSIIKRKIMGLDYGVAMISEGVFHSLSDAEIKKSGIHFSYDDHGHPELGKVSKAHIFNEMLEKKLGELKIKVKSRPVEIGYEVRCQTPVAYDLVYCSLLGMGTYKLFSEGKTGCMVYADPAGQISPLYLKDLQDPETGKIPPRLVDINSDKFTMVIKNILNYVTPADYEAAKKYVPNPEAFDFYKILEWNE</sequence>
<evidence type="ECO:0000256" key="8">
    <source>
        <dbReference type="ARBA" id="ARBA00023152"/>
    </source>
</evidence>
<accession>A0ABR7CNT2</accession>
<evidence type="ECO:0000313" key="12">
    <source>
        <dbReference type="EMBL" id="MBC5617323.1"/>
    </source>
</evidence>
<keyword evidence="5" id="KW-0479">Metal-binding</keyword>
<keyword evidence="3" id="KW-0963">Cytoplasm</keyword>
<evidence type="ECO:0000256" key="4">
    <source>
        <dbReference type="ARBA" id="ARBA00022679"/>
    </source>
</evidence>
<dbReference type="InterPro" id="IPR011403">
    <property type="entry name" value="PPi-PFK_TM0289"/>
</dbReference>
<dbReference type="EMBL" id="JACOOK010000005">
    <property type="protein sequence ID" value="MBC5617323.1"/>
    <property type="molecule type" value="Genomic_DNA"/>
</dbReference>
<keyword evidence="6" id="KW-0418">Kinase</keyword>
<evidence type="ECO:0000256" key="10">
    <source>
        <dbReference type="ARBA" id="ARBA00048072"/>
    </source>
</evidence>
<organism evidence="12 13">
    <name type="scientific">Alistipes hominis</name>
    <dbReference type="NCBI Taxonomy" id="2763015"/>
    <lineage>
        <taxon>Bacteria</taxon>
        <taxon>Pseudomonadati</taxon>
        <taxon>Bacteroidota</taxon>
        <taxon>Bacteroidia</taxon>
        <taxon>Bacteroidales</taxon>
        <taxon>Rikenellaceae</taxon>
        <taxon>Alistipes</taxon>
    </lineage>
</organism>
<evidence type="ECO:0000256" key="3">
    <source>
        <dbReference type="ARBA" id="ARBA00022490"/>
    </source>
</evidence>
<dbReference type="PIRSF" id="PIRSF036482">
    <property type="entry name" value="PPi_PFK_TM0289"/>
    <property type="match status" value="1"/>
</dbReference>
<dbReference type="InterPro" id="IPR035966">
    <property type="entry name" value="PKF_sf"/>
</dbReference>
<comment type="function">
    <text evidence="2">Catalyzes the phosphorylation of D-fructose 6-phosphate, the first committing step of glycolysis. Uses inorganic phosphate (PPi) as phosphoryl donor instead of ATP like common ATP-dependent phosphofructokinases (ATP-PFKs), which renders the reaction reversible, and can thus function both in glycolysis and gluconeogenesis. Consistently, PPi-PFK can replace the enzymes of both the forward (ATP-PFK) and reverse (fructose-bisphosphatase (FBPase)) reactions.</text>
</comment>
<evidence type="ECO:0000256" key="1">
    <source>
        <dbReference type="ARBA" id="ARBA00001946"/>
    </source>
</evidence>
<keyword evidence="13" id="KW-1185">Reference proteome</keyword>